<dbReference type="RefSeq" id="WP_087677808.1">
    <property type="nucleotide sequence ID" value="NZ_FUWV01000001.1"/>
</dbReference>
<dbReference type="AlphaFoldDB" id="A0A1T4K690"/>
<protein>
    <submittedName>
        <fullName evidence="1">Uncharacterized protein</fullName>
    </submittedName>
</protein>
<sequence>MGIEWDGVDELIKALNEKNSIAFDKISKKNIRSIYSRSQKPGGTPVGNYKGGGQLRMSATYRGDEMGYTKSYAPHVEYGHRTRNGGYVSGQYYLKANVDKQRPIFLKQLKEALKEGD</sequence>
<dbReference type="Proteomes" id="UP000196365">
    <property type="component" value="Unassembled WGS sequence"/>
</dbReference>
<name>A0A1T4K690_9FIRM</name>
<gene>
    <name evidence="1" type="ORF">SAMN02745973_00370</name>
</gene>
<accession>A0A1T4K690</accession>
<proteinExistence type="predicted"/>
<dbReference type="OrthoDB" id="1850874at2"/>
<evidence type="ECO:0000313" key="2">
    <source>
        <dbReference type="Proteomes" id="UP000196365"/>
    </source>
</evidence>
<dbReference type="EMBL" id="FUWV01000001">
    <property type="protein sequence ID" value="SJZ37954.1"/>
    <property type="molecule type" value="Genomic_DNA"/>
</dbReference>
<keyword evidence="2" id="KW-1185">Reference proteome</keyword>
<organism evidence="1 2">
    <name type="scientific">Garciella nitratireducens DSM 15102</name>
    <dbReference type="NCBI Taxonomy" id="1121911"/>
    <lineage>
        <taxon>Bacteria</taxon>
        <taxon>Bacillati</taxon>
        <taxon>Bacillota</taxon>
        <taxon>Clostridia</taxon>
        <taxon>Eubacteriales</taxon>
        <taxon>Eubacteriaceae</taxon>
        <taxon>Garciella</taxon>
    </lineage>
</organism>
<evidence type="ECO:0000313" key="1">
    <source>
        <dbReference type="EMBL" id="SJZ37954.1"/>
    </source>
</evidence>
<reference evidence="1 2" key="1">
    <citation type="submission" date="2017-02" db="EMBL/GenBank/DDBJ databases">
        <authorList>
            <person name="Peterson S.W."/>
        </authorList>
    </citation>
    <scope>NUCLEOTIDE SEQUENCE [LARGE SCALE GENOMIC DNA]</scope>
    <source>
        <strain evidence="1 2">DSM 15102</strain>
    </source>
</reference>